<dbReference type="Proteomes" id="UP000231962">
    <property type="component" value="Unassembled WGS sequence"/>
</dbReference>
<dbReference type="InterPro" id="IPR045247">
    <property type="entry name" value="Oye-like"/>
</dbReference>
<dbReference type="Gene3D" id="3.20.20.70">
    <property type="entry name" value="Aldolase class I"/>
    <property type="match status" value="1"/>
</dbReference>
<comment type="cofactor">
    <cofactor evidence="1">
        <name>FMN</name>
        <dbReference type="ChEBI" id="CHEBI:58210"/>
    </cofactor>
</comment>
<dbReference type="PANTHER" id="PTHR22893:SF91">
    <property type="entry name" value="NADPH DEHYDROGENASE 2-RELATED"/>
    <property type="match status" value="1"/>
</dbReference>
<dbReference type="EMBL" id="NPDZ01000001">
    <property type="protein sequence ID" value="PJZ74910.1"/>
    <property type="molecule type" value="Genomic_DNA"/>
</dbReference>
<evidence type="ECO:0000256" key="1">
    <source>
        <dbReference type="ARBA" id="ARBA00001917"/>
    </source>
</evidence>
<dbReference type="AlphaFoldDB" id="A0A2M9ZS50"/>
<reference evidence="7 8" key="1">
    <citation type="submission" date="2017-07" db="EMBL/GenBank/DDBJ databases">
        <title>Leptospira spp. isolated from tropical soils.</title>
        <authorList>
            <person name="Thibeaux R."/>
            <person name="Iraola G."/>
            <person name="Ferres I."/>
            <person name="Bierque E."/>
            <person name="Girault D."/>
            <person name="Soupe-Gilbert M.-E."/>
            <person name="Picardeau M."/>
            <person name="Goarant C."/>
        </authorList>
    </citation>
    <scope>NUCLEOTIDE SEQUENCE [LARGE SCALE GENOMIC DNA]</scope>
    <source>
        <strain evidence="6 8">FH1-B-B1</strain>
        <strain evidence="5 7">FH1-B-C1</strain>
    </source>
</reference>
<dbReference type="OrthoDB" id="9772736at2"/>
<dbReference type="GO" id="GO:0005829">
    <property type="term" value="C:cytosol"/>
    <property type="evidence" value="ECO:0007669"/>
    <property type="project" value="UniProtKB-ARBA"/>
</dbReference>
<keyword evidence="7" id="KW-1185">Reference proteome</keyword>
<dbReference type="Pfam" id="PF00724">
    <property type="entry name" value="Oxidored_FMN"/>
    <property type="match status" value="1"/>
</dbReference>
<evidence type="ECO:0000313" key="5">
    <source>
        <dbReference type="EMBL" id="PJZ71376.1"/>
    </source>
</evidence>
<organism evidence="6 8">
    <name type="scientific">Leptospira perolatii</name>
    <dbReference type="NCBI Taxonomy" id="2023191"/>
    <lineage>
        <taxon>Bacteria</taxon>
        <taxon>Pseudomonadati</taxon>
        <taxon>Spirochaetota</taxon>
        <taxon>Spirochaetia</taxon>
        <taxon>Leptospirales</taxon>
        <taxon>Leptospiraceae</taxon>
        <taxon>Leptospira</taxon>
    </lineage>
</organism>
<dbReference type="Proteomes" id="UP000231990">
    <property type="component" value="Unassembled WGS sequence"/>
</dbReference>
<sequence length="378" mass="41518">MNQLFSSLSIGAHSLKNRIVMSPMTRSRAISNLPNELMAEYYSQRADAGLIITEGTSPSPNGLGYARIPGIFSEEQVSGWRKVTEAVHKKGGKIFVQIMHTGRVGHPLNLPKGAEIIAPSAITLKGEIWTDAQGNQPYGTPREMQKADIEKAIQEYAVAAENALSAGFDGVELHGANGYLIDQFLNPGTNHRSDEYGGSIENRNRFAVEVAREVAKRIGPEKVGIRISPFGVFNSLEIYDGIEEQYSTLAKELGTLKLAYVHIVDHSSMGAPKPEENTVRRIREEYKKANPNGLYILSGGYDVLRSDSDLKGGRGDLIAFGRNFISNPDLVDRLRKGQTLENPNPDTFYTPGPKGYTDYKVLAENSHQNGVLSEQLVN</sequence>
<dbReference type="SUPFAM" id="SSF51395">
    <property type="entry name" value="FMN-linked oxidoreductases"/>
    <property type="match status" value="1"/>
</dbReference>
<proteinExistence type="inferred from homology"/>
<keyword evidence="3" id="KW-0560">Oxidoreductase</keyword>
<evidence type="ECO:0000313" key="7">
    <source>
        <dbReference type="Proteomes" id="UP000231962"/>
    </source>
</evidence>
<dbReference type="EMBL" id="NPDY01000001">
    <property type="protein sequence ID" value="PJZ71376.1"/>
    <property type="molecule type" value="Genomic_DNA"/>
</dbReference>
<comment type="similarity">
    <text evidence="2">Belongs to the NADH:flavin oxidoreductase/NADH oxidase family.</text>
</comment>
<evidence type="ECO:0000313" key="6">
    <source>
        <dbReference type="EMBL" id="PJZ74910.1"/>
    </source>
</evidence>
<comment type="caution">
    <text evidence="6">The sequence shown here is derived from an EMBL/GenBank/DDBJ whole genome shotgun (WGS) entry which is preliminary data.</text>
</comment>
<dbReference type="PANTHER" id="PTHR22893">
    <property type="entry name" value="NADH OXIDOREDUCTASE-RELATED"/>
    <property type="match status" value="1"/>
</dbReference>
<evidence type="ECO:0000256" key="2">
    <source>
        <dbReference type="ARBA" id="ARBA00005979"/>
    </source>
</evidence>
<dbReference type="FunFam" id="3.20.20.70:FF:000059">
    <property type="entry name" value="N-ethylmaleimide reductase, FMN-linked"/>
    <property type="match status" value="1"/>
</dbReference>
<evidence type="ECO:0000256" key="3">
    <source>
        <dbReference type="ARBA" id="ARBA00023002"/>
    </source>
</evidence>
<name>A0A2M9ZS50_9LEPT</name>
<accession>A0A2M9ZS50</accession>
<dbReference type="InterPro" id="IPR013785">
    <property type="entry name" value="Aldolase_TIM"/>
</dbReference>
<dbReference type="GO" id="GO:0010181">
    <property type="term" value="F:FMN binding"/>
    <property type="evidence" value="ECO:0007669"/>
    <property type="project" value="InterPro"/>
</dbReference>
<evidence type="ECO:0000259" key="4">
    <source>
        <dbReference type="Pfam" id="PF00724"/>
    </source>
</evidence>
<dbReference type="RefSeq" id="WP_100712340.1">
    <property type="nucleotide sequence ID" value="NZ_NPDY01000001.1"/>
</dbReference>
<gene>
    <name evidence="5" type="ORF">CH360_02435</name>
    <name evidence="6" type="ORF">CH373_02435</name>
</gene>
<evidence type="ECO:0000313" key="8">
    <source>
        <dbReference type="Proteomes" id="UP000231990"/>
    </source>
</evidence>
<dbReference type="GO" id="GO:0016628">
    <property type="term" value="F:oxidoreductase activity, acting on the CH-CH group of donors, NAD or NADP as acceptor"/>
    <property type="evidence" value="ECO:0007669"/>
    <property type="project" value="UniProtKB-ARBA"/>
</dbReference>
<dbReference type="InterPro" id="IPR001155">
    <property type="entry name" value="OxRdtase_FMN_N"/>
</dbReference>
<dbReference type="CDD" id="cd02933">
    <property type="entry name" value="OYE_like_FMN"/>
    <property type="match status" value="1"/>
</dbReference>
<protein>
    <submittedName>
        <fullName evidence="6">Alkene reductase</fullName>
    </submittedName>
</protein>
<feature type="domain" description="NADH:flavin oxidoreductase/NADH oxidase N-terminal" evidence="4">
    <location>
        <begin position="3"/>
        <end position="340"/>
    </location>
</feature>